<feature type="transmembrane region" description="Helical" evidence="8">
    <location>
        <begin position="41"/>
        <end position="62"/>
    </location>
</feature>
<keyword evidence="6 7" id="KW-0472">Membrane</keyword>
<protein>
    <submittedName>
        <fullName evidence="9">Cytosine permease</fullName>
    </submittedName>
</protein>
<proteinExistence type="inferred from homology"/>
<dbReference type="PANTHER" id="PTHR31806:SF1">
    <property type="entry name" value="PURINE-CYTOSINE PERMEASE FCY2-RELATED"/>
    <property type="match status" value="1"/>
</dbReference>
<dbReference type="Gene3D" id="1.10.4160.10">
    <property type="entry name" value="Hydantoin permease"/>
    <property type="match status" value="1"/>
</dbReference>
<evidence type="ECO:0000256" key="1">
    <source>
        <dbReference type="ARBA" id="ARBA00004141"/>
    </source>
</evidence>
<evidence type="ECO:0000256" key="6">
    <source>
        <dbReference type="ARBA" id="ARBA00023136"/>
    </source>
</evidence>
<dbReference type="EMBL" id="BMND01000012">
    <property type="protein sequence ID" value="GGN47181.1"/>
    <property type="molecule type" value="Genomic_DNA"/>
</dbReference>
<feature type="transmembrane region" description="Helical" evidence="8">
    <location>
        <begin position="433"/>
        <end position="453"/>
    </location>
</feature>
<evidence type="ECO:0000256" key="8">
    <source>
        <dbReference type="SAM" id="Phobius"/>
    </source>
</evidence>
<evidence type="ECO:0000256" key="7">
    <source>
        <dbReference type="PIRNR" id="PIRNR002744"/>
    </source>
</evidence>
<dbReference type="InterPro" id="IPR001248">
    <property type="entry name" value="Pur-cyt_permease"/>
</dbReference>
<comment type="caution">
    <text evidence="9">The sequence shown here is derived from an EMBL/GenBank/DDBJ whole genome shotgun (WGS) entry which is preliminary data.</text>
</comment>
<dbReference type="Proteomes" id="UP000600080">
    <property type="component" value="Unassembled WGS sequence"/>
</dbReference>
<evidence type="ECO:0000313" key="10">
    <source>
        <dbReference type="Proteomes" id="UP000600080"/>
    </source>
</evidence>
<dbReference type="RefSeq" id="WP_229699974.1">
    <property type="nucleotide sequence ID" value="NZ_BMND01000012.1"/>
</dbReference>
<feature type="transmembrane region" description="Helical" evidence="8">
    <location>
        <begin position="146"/>
        <end position="165"/>
    </location>
</feature>
<dbReference type="PANTHER" id="PTHR31806">
    <property type="entry name" value="PURINE-CYTOSINE PERMEASE FCY2-RELATED"/>
    <property type="match status" value="1"/>
</dbReference>
<reference evidence="10" key="1">
    <citation type="journal article" date="2019" name="Int. J. Syst. Evol. Microbiol.">
        <title>The Global Catalogue of Microorganisms (GCM) 10K type strain sequencing project: providing services to taxonomists for standard genome sequencing and annotation.</title>
        <authorList>
            <consortium name="The Broad Institute Genomics Platform"/>
            <consortium name="The Broad Institute Genome Sequencing Center for Infectious Disease"/>
            <person name="Wu L."/>
            <person name="Ma J."/>
        </authorList>
    </citation>
    <scope>NUCLEOTIDE SEQUENCE [LARGE SCALE GENOMIC DNA]</scope>
    <source>
        <strain evidence="10">CGMCC 4.7323</strain>
    </source>
</reference>
<keyword evidence="5 8" id="KW-1133">Transmembrane helix</keyword>
<comment type="subcellular location">
    <subcellularLocation>
        <location evidence="1">Membrane</location>
        <topology evidence="1">Multi-pass membrane protein</topology>
    </subcellularLocation>
</comment>
<comment type="similarity">
    <text evidence="2 7">Belongs to the purine-cytosine permease (2.A.39) family.</text>
</comment>
<dbReference type="GeneID" id="301549011"/>
<keyword evidence="4 8" id="KW-0812">Transmembrane</keyword>
<dbReference type="PIRSF" id="PIRSF002744">
    <property type="entry name" value="Pur-cyt_permease"/>
    <property type="match status" value="1"/>
</dbReference>
<evidence type="ECO:0000256" key="5">
    <source>
        <dbReference type="ARBA" id="ARBA00022989"/>
    </source>
</evidence>
<dbReference type="Pfam" id="PF02133">
    <property type="entry name" value="Transp_cyt_pur"/>
    <property type="match status" value="1"/>
</dbReference>
<name>A0ABQ2JK58_9ACTN</name>
<evidence type="ECO:0000256" key="2">
    <source>
        <dbReference type="ARBA" id="ARBA00008974"/>
    </source>
</evidence>
<feature type="transmembrane region" description="Helical" evidence="8">
    <location>
        <begin position="354"/>
        <end position="375"/>
    </location>
</feature>
<evidence type="ECO:0000256" key="3">
    <source>
        <dbReference type="ARBA" id="ARBA00022448"/>
    </source>
</evidence>
<feature type="transmembrane region" description="Helical" evidence="8">
    <location>
        <begin position="396"/>
        <end position="421"/>
    </location>
</feature>
<evidence type="ECO:0000256" key="4">
    <source>
        <dbReference type="ARBA" id="ARBA00022692"/>
    </source>
</evidence>
<feature type="transmembrane region" description="Helical" evidence="8">
    <location>
        <begin position="246"/>
        <end position="271"/>
    </location>
</feature>
<feature type="transmembrane region" description="Helical" evidence="8">
    <location>
        <begin position="208"/>
        <end position="226"/>
    </location>
</feature>
<feature type="transmembrane region" description="Helical" evidence="8">
    <location>
        <begin position="112"/>
        <end position="134"/>
    </location>
</feature>
<accession>A0ABQ2JK58</accession>
<feature type="transmembrane region" description="Helical" evidence="8">
    <location>
        <begin position="326"/>
        <end position="342"/>
    </location>
</feature>
<gene>
    <name evidence="9" type="ORF">GCM10012285_32660</name>
</gene>
<feature type="transmembrane region" description="Helical" evidence="8">
    <location>
        <begin position="283"/>
        <end position="305"/>
    </location>
</feature>
<organism evidence="9 10">
    <name type="scientific">Streptomyces kronopolitis</name>
    <dbReference type="NCBI Taxonomy" id="1612435"/>
    <lineage>
        <taxon>Bacteria</taxon>
        <taxon>Bacillati</taxon>
        <taxon>Actinomycetota</taxon>
        <taxon>Actinomycetes</taxon>
        <taxon>Kitasatosporales</taxon>
        <taxon>Streptomycetaceae</taxon>
        <taxon>Streptomyces</taxon>
    </lineage>
</organism>
<keyword evidence="10" id="KW-1185">Reference proteome</keyword>
<feature type="transmembrane region" description="Helical" evidence="8">
    <location>
        <begin position="177"/>
        <end position="196"/>
    </location>
</feature>
<sequence length="473" mass="50126">MTFEESAFAGRMPARAGDLAVERHGIEPVPENNRYGKPARLFTVWFAPNLTMTGVFSGTVGVTLGLDFWTAFTAMVLGTLIGAVPAAYLGTWGSRTGAGQLPLSRLAFGRGVALPGIMQWLSSVAWDALIGLFGGEALAQLLGWPFWLGALVILLLQGAVGVFGYEALHRLQTVMTFVLGAAFLVLGAKLLSGVPLPLHGSVHGADRLGAFVLTSTIALSLAISWAPYASDFSRYLPRTTSGPRMFWYSLLGMVLSFAWVQALGLWGAALFTDQTAAGVHKLLGGGALGAFGLLAIAAAAVCSNAMNDYSGSLALQTAGIRVPRPLAAAAAAVLGFLLVLWLHDADTTVRFQNLLLFVGYWIPGFVGIVLVDARLRARDRQGAPIDVAAEFARPQPWWPACVAFVAAFAAAVPFMDTTLFVGPVAAALHGADIAYYVAFLVSVAVYLPLRLLLPARAAEPALTRDVRPVDRRM</sequence>
<keyword evidence="3 7" id="KW-0813">Transport</keyword>
<dbReference type="InterPro" id="IPR026030">
    <property type="entry name" value="Pur-cyt_permease_Fcy2/21/22"/>
</dbReference>
<feature type="transmembrane region" description="Helical" evidence="8">
    <location>
        <begin position="68"/>
        <end position="91"/>
    </location>
</feature>
<evidence type="ECO:0000313" key="9">
    <source>
        <dbReference type="EMBL" id="GGN47181.1"/>
    </source>
</evidence>